<evidence type="ECO:0000256" key="6">
    <source>
        <dbReference type="ARBA" id="ARBA00023242"/>
    </source>
</evidence>
<dbReference type="PROSITE" id="PS51519">
    <property type="entry name" value="RWP_RK"/>
    <property type="match status" value="1"/>
</dbReference>
<feature type="compositionally biased region" description="Pro residues" evidence="7">
    <location>
        <begin position="303"/>
        <end position="318"/>
    </location>
</feature>
<protein>
    <recommendedName>
        <fullName evidence="8">RWP-RK domain-containing protein</fullName>
    </recommendedName>
</protein>
<name>A0ABR2Z4P1_9CHLO</name>
<dbReference type="PANTHER" id="PTHR46373">
    <property type="entry name" value="PROTEIN RKD4"/>
    <property type="match status" value="1"/>
</dbReference>
<feature type="compositionally biased region" description="Low complexity" evidence="7">
    <location>
        <begin position="96"/>
        <end position="106"/>
    </location>
</feature>
<keyword evidence="6" id="KW-0539">Nucleus</keyword>
<evidence type="ECO:0000256" key="1">
    <source>
        <dbReference type="ARBA" id="ARBA00004049"/>
    </source>
</evidence>
<comment type="function">
    <text evidence="1">Putative transcription factor.</text>
</comment>
<evidence type="ECO:0000256" key="5">
    <source>
        <dbReference type="ARBA" id="ARBA00023163"/>
    </source>
</evidence>
<evidence type="ECO:0000313" key="9">
    <source>
        <dbReference type="EMBL" id="KAK9918930.1"/>
    </source>
</evidence>
<accession>A0ABR2Z4P1</accession>
<gene>
    <name evidence="9" type="ORF">WJX75_008141</name>
</gene>
<reference evidence="9 10" key="1">
    <citation type="journal article" date="2024" name="Nat. Commun.">
        <title>Phylogenomics reveals the evolutionary origins of lichenization in chlorophyte algae.</title>
        <authorList>
            <person name="Puginier C."/>
            <person name="Libourel C."/>
            <person name="Otte J."/>
            <person name="Skaloud P."/>
            <person name="Haon M."/>
            <person name="Grisel S."/>
            <person name="Petersen M."/>
            <person name="Berrin J.G."/>
            <person name="Delaux P.M."/>
            <person name="Dal Grande F."/>
            <person name="Keller J."/>
        </authorList>
    </citation>
    <scope>NUCLEOTIDE SEQUENCE [LARGE SCALE GENOMIC DNA]</scope>
    <source>
        <strain evidence="9 10">SAG 216-7</strain>
    </source>
</reference>
<evidence type="ECO:0000256" key="7">
    <source>
        <dbReference type="SAM" id="MobiDB-lite"/>
    </source>
</evidence>
<dbReference type="EMBL" id="JALJOT010000001">
    <property type="protein sequence ID" value="KAK9918930.1"/>
    <property type="molecule type" value="Genomic_DNA"/>
</dbReference>
<keyword evidence="3" id="KW-0175">Coiled coil</keyword>
<comment type="caution">
    <text evidence="9">The sequence shown here is derived from an EMBL/GenBank/DDBJ whole genome shotgun (WGS) entry which is preliminary data.</text>
</comment>
<organism evidence="9 10">
    <name type="scientific">Coccomyxa subellipsoidea</name>
    <dbReference type="NCBI Taxonomy" id="248742"/>
    <lineage>
        <taxon>Eukaryota</taxon>
        <taxon>Viridiplantae</taxon>
        <taxon>Chlorophyta</taxon>
        <taxon>core chlorophytes</taxon>
        <taxon>Trebouxiophyceae</taxon>
        <taxon>Trebouxiophyceae incertae sedis</taxon>
        <taxon>Coccomyxaceae</taxon>
        <taxon>Coccomyxa</taxon>
    </lineage>
</organism>
<evidence type="ECO:0000313" key="10">
    <source>
        <dbReference type="Proteomes" id="UP001491310"/>
    </source>
</evidence>
<evidence type="ECO:0000256" key="4">
    <source>
        <dbReference type="ARBA" id="ARBA00023125"/>
    </source>
</evidence>
<evidence type="ECO:0000256" key="2">
    <source>
        <dbReference type="ARBA" id="ARBA00023015"/>
    </source>
</evidence>
<keyword evidence="5" id="KW-0804">Transcription</keyword>
<keyword evidence="10" id="KW-1185">Reference proteome</keyword>
<sequence length="342" mass="37937">MPWGTPDNLMPSRHFRDSCFDLLEGSSSTPWSTAGDDEELLLDLFRSKDLDSVLLAPIVGGESEFGYDLSDLLRMAPPDQTIRGREAEVDSLQHPSSDSSFCSTVSVPEKAPEKDPAQAAQGRTRRGKERRRMPNNDPAEWLTMEYLESGGFFDMPLAEAARRLNMSAAVLKPKVRQLGVQRWPSRKRNSLRRLMESALIIGKPINRGGFDGDITELSKLLEAECKSYQGDSENWPIIQKVRHTFYKTRFLQKRRRIEPKCPSTPPPAAPLFASASSCSLTPPMNRQGTPMQLNAPLEGRPFRGPPAARPGSTPPGVPPGVAWGGHGSRERRRCGRQAASIF</sequence>
<dbReference type="InterPro" id="IPR044607">
    <property type="entry name" value="RKD-like"/>
</dbReference>
<dbReference type="InterPro" id="IPR003035">
    <property type="entry name" value="RWP-RK_dom"/>
</dbReference>
<dbReference type="Pfam" id="PF02042">
    <property type="entry name" value="RWP-RK"/>
    <property type="match status" value="1"/>
</dbReference>
<evidence type="ECO:0000259" key="8">
    <source>
        <dbReference type="PROSITE" id="PS51519"/>
    </source>
</evidence>
<feature type="domain" description="RWP-RK" evidence="8">
    <location>
        <begin position="119"/>
        <end position="211"/>
    </location>
</feature>
<feature type="compositionally biased region" description="Basic residues" evidence="7">
    <location>
        <begin position="123"/>
        <end position="133"/>
    </location>
</feature>
<keyword evidence="2" id="KW-0805">Transcription regulation</keyword>
<evidence type="ECO:0000256" key="3">
    <source>
        <dbReference type="ARBA" id="ARBA00023054"/>
    </source>
</evidence>
<keyword evidence="4" id="KW-0238">DNA-binding</keyword>
<feature type="region of interest" description="Disordered" evidence="7">
    <location>
        <begin position="88"/>
        <end position="136"/>
    </location>
</feature>
<dbReference type="PANTHER" id="PTHR46373:SF2">
    <property type="entry name" value="RWP-RK DOMAIN-CONTAINING PROTEIN"/>
    <property type="match status" value="1"/>
</dbReference>
<feature type="region of interest" description="Disordered" evidence="7">
    <location>
        <begin position="298"/>
        <end position="342"/>
    </location>
</feature>
<proteinExistence type="predicted"/>
<dbReference type="Proteomes" id="UP001491310">
    <property type="component" value="Unassembled WGS sequence"/>
</dbReference>